<feature type="transmembrane region" description="Helical" evidence="7">
    <location>
        <begin position="836"/>
        <end position="856"/>
    </location>
</feature>
<evidence type="ECO:0000256" key="2">
    <source>
        <dbReference type="ARBA" id="ARBA00022692"/>
    </source>
</evidence>
<evidence type="ECO:0000256" key="7">
    <source>
        <dbReference type="SAM" id="Phobius"/>
    </source>
</evidence>
<evidence type="ECO:0000256" key="6">
    <source>
        <dbReference type="ARBA" id="ARBA00038046"/>
    </source>
</evidence>
<dbReference type="SUPFAM" id="SSF82866">
    <property type="entry name" value="Multidrug efflux transporter AcrB transmembrane domain"/>
    <property type="match status" value="2"/>
</dbReference>
<dbReference type="PANTHER" id="PTHR45951">
    <property type="entry name" value="PROTEIN DISPATCHED-RELATED"/>
    <property type="match status" value="1"/>
</dbReference>
<organism evidence="9 10">
    <name type="scientific">Rotaria sordida</name>
    <dbReference type="NCBI Taxonomy" id="392033"/>
    <lineage>
        <taxon>Eukaryota</taxon>
        <taxon>Metazoa</taxon>
        <taxon>Spiralia</taxon>
        <taxon>Gnathifera</taxon>
        <taxon>Rotifera</taxon>
        <taxon>Eurotatoria</taxon>
        <taxon>Bdelloidea</taxon>
        <taxon>Philodinida</taxon>
        <taxon>Philodinidae</taxon>
        <taxon>Rotaria</taxon>
    </lineage>
</organism>
<evidence type="ECO:0000313" key="10">
    <source>
        <dbReference type="Proteomes" id="UP000663882"/>
    </source>
</evidence>
<dbReference type="Pfam" id="PF02460">
    <property type="entry name" value="Patched"/>
    <property type="match status" value="1"/>
</dbReference>
<evidence type="ECO:0000313" key="9">
    <source>
        <dbReference type="EMBL" id="CAF0909969.1"/>
    </source>
</evidence>
<dbReference type="EMBL" id="CAJNOO010000335">
    <property type="protein sequence ID" value="CAF0909969.1"/>
    <property type="molecule type" value="Genomic_DNA"/>
</dbReference>
<feature type="transmembrane region" description="Helical" evidence="7">
    <location>
        <begin position="57"/>
        <end position="77"/>
    </location>
</feature>
<feature type="transmembrane region" description="Helical" evidence="7">
    <location>
        <begin position="1371"/>
        <end position="1391"/>
    </location>
</feature>
<feature type="transmembrane region" description="Helical" evidence="7">
    <location>
        <begin position="1225"/>
        <end position="1247"/>
    </location>
</feature>
<dbReference type="PANTHER" id="PTHR45951:SF3">
    <property type="entry name" value="PROTEIN DISPATCHED"/>
    <property type="match status" value="1"/>
</dbReference>
<feature type="transmembrane region" description="Helical" evidence="7">
    <location>
        <begin position="588"/>
        <end position="610"/>
    </location>
</feature>
<proteinExistence type="inferred from homology"/>
<dbReference type="GO" id="GO:0022857">
    <property type="term" value="F:transmembrane transporter activity"/>
    <property type="evidence" value="ECO:0007669"/>
    <property type="project" value="TreeGrafter"/>
</dbReference>
<feature type="transmembrane region" description="Helical" evidence="7">
    <location>
        <begin position="749"/>
        <end position="776"/>
    </location>
</feature>
<evidence type="ECO:0000259" key="8">
    <source>
        <dbReference type="PROSITE" id="PS50156"/>
    </source>
</evidence>
<dbReference type="InterPro" id="IPR003392">
    <property type="entry name" value="PTHD_SSD"/>
</dbReference>
<keyword evidence="2 7" id="KW-0812">Transmembrane</keyword>
<dbReference type="PROSITE" id="PS50156">
    <property type="entry name" value="SSD"/>
    <property type="match status" value="2"/>
</dbReference>
<keyword evidence="4 7" id="KW-0472">Membrane</keyword>
<name>A0A814A8D5_9BILA</name>
<accession>A0A814A8D5</accession>
<feature type="transmembrane region" description="Helical" evidence="7">
    <location>
        <begin position="564"/>
        <end position="582"/>
    </location>
</feature>
<sequence>MTISSGLSLSSSLLVFGQYSICVDNSQSIKLTKTNKYPTMLASSNAIYSRLLVRHHWLVLGFVVFISIILTIVGFAFTELPDFSDPRIGWGARGKGTIFSQLMVLRHASEKFRLAYELPLETNELFGTSNQFSNVTVDDLDENSYRFDTLAKYDLWRKKNPIKQYDELIDYKNLNDYFYENDLDDNEIPDYDEENSQTSLLYQWHRDRHFDIGNSIIKYVDDKMINITVLEFVKNLPQFNRANYQSARLPFDLFRPYAYLLEEKYRGRTGRDGMIEFYIERTKSTDDLLSLEHLQSICQWEKKFKHLLSLDNTPSLSLATFVALYSSKNDCQLITSIDVERFRSIIHTCLPYYLNGYMDIPLSDIFLNRVILQHQPGHFSHQEQVKAVYTALRHTCFYKNITRFIFDHFIDKKFINDFQQSKNQSKVSLSMIFISNYKSIKYNHTRDQIMCLRRQPYSRKYCQERGCINDFRNNYLSKSCLNQNLTINDCYKYCQCQYQCPNETEQVILMIPIYKGQELVDLFEKYFAGKRQLPTYQDKFIKLIALNFANIRERAAMARISEDMFLVLIATALIIGITVLYLRSVSIALIIVVGAALSIGVSFFIYRVVYRIPIFPFMNLMSAFILIGIGCDDIFVFFDTWDQEKVEWIRKYQDKQQIDANIPLNETNNKKQIKRSKLKIPSNAFQTRHRLSLFNDPEEMRRLLLSEEALTEIMANTLKHAASSMFVTSFTTSAAFFTNMLTNISFVQVFGVFTGTCILLYFVITVTAISAFAVIYEKYIQNIVSRILSIRFTNVVDTSSSGSSAKLCRRLAAICRDIRNYIFGHFMPLIIINLRYLLVLLFLPMGVLGLVGVFHYPKLRVPSTQKVAFFLKDNPMEIYEFSMKNNFNGYSKEEKRLFAYPAVSFIFGIRDIDDGYIFDMNDRGHLHLMPIYLERQITLEFFKNFISHLGTRADLFGSNYDLEKDFETFYQLSTEDILIAKITDDYAKQNLTNTNNINMIKYLTKINISLIQNLVRDTVRTIDYKIEIDQSDHDDYIDIKSNKINITLNKISRKQLSNLTNPIIIYSNYRKLFNKTLQKYYKEQIKNNYDVNEIRNSLNETIRDKLTEDYHRSALKTAMQCLTGVAGANNVPEDFCERQLKKQRSINWAVLPDKPSPIDGSVRPFAVIITIRGALNQTDYDSYNTYYFKVKNFFDPYIKQNAPKHLQHAWFSSPGFAFYGVQRELLVGSYSSLIASLGIALLVLFLTSGNLFIAVYALITITFAIAVSVAIFAALKWELGIVEAIIVIMSVGLSVDFVVHFGVGYIHTDSADIDHERKKIKRRYLSSISIPTESPDSLEIRTSSKMNTYYLIYKQQQIERETRVTESISRVGSAVFMAAFTTFAAGFSMTLSSLTAFRQMGQFLMTIMLTSWVFSMFFFLPLCAIIGPVGKCGSIPFTQIGEYFKRCLLFRCQRRNSNEIVNG</sequence>
<dbReference type="InterPro" id="IPR052081">
    <property type="entry name" value="Dispatched_Hh_regulator"/>
</dbReference>
<keyword evidence="5" id="KW-0325">Glycoprotein</keyword>
<evidence type="ECO:0000256" key="4">
    <source>
        <dbReference type="ARBA" id="ARBA00023136"/>
    </source>
</evidence>
<comment type="subcellular location">
    <subcellularLocation>
        <location evidence="1">Membrane</location>
        <topology evidence="1">Multi-pass membrane protein</topology>
    </subcellularLocation>
</comment>
<evidence type="ECO:0000256" key="5">
    <source>
        <dbReference type="ARBA" id="ARBA00023180"/>
    </source>
</evidence>
<feature type="domain" description="SSD" evidence="8">
    <location>
        <begin position="1242"/>
        <end position="1425"/>
    </location>
</feature>
<dbReference type="OrthoDB" id="193905at2759"/>
<feature type="domain" description="SSD" evidence="8">
    <location>
        <begin position="582"/>
        <end position="775"/>
    </location>
</feature>
<keyword evidence="3 7" id="KW-1133">Transmembrane helix</keyword>
<evidence type="ECO:0000256" key="1">
    <source>
        <dbReference type="ARBA" id="ARBA00004141"/>
    </source>
</evidence>
<gene>
    <name evidence="9" type="ORF">RFH988_LOCUS9433</name>
</gene>
<feature type="transmembrane region" description="Helical" evidence="7">
    <location>
        <begin position="617"/>
        <end position="638"/>
    </location>
</feature>
<feature type="transmembrane region" description="Helical" evidence="7">
    <location>
        <begin position="720"/>
        <end position="737"/>
    </location>
</feature>
<dbReference type="GO" id="GO:0016020">
    <property type="term" value="C:membrane"/>
    <property type="evidence" value="ECO:0007669"/>
    <property type="project" value="UniProtKB-SubCell"/>
</dbReference>
<feature type="transmembrane region" description="Helical" evidence="7">
    <location>
        <begin position="1403"/>
        <end position="1427"/>
    </location>
</feature>
<dbReference type="Gene3D" id="1.20.1640.10">
    <property type="entry name" value="Multidrug efflux transporter AcrB transmembrane domain"/>
    <property type="match status" value="2"/>
</dbReference>
<reference evidence="9" key="1">
    <citation type="submission" date="2021-02" db="EMBL/GenBank/DDBJ databases">
        <authorList>
            <person name="Nowell W R."/>
        </authorList>
    </citation>
    <scope>NUCLEOTIDE SEQUENCE</scope>
</reference>
<dbReference type="InterPro" id="IPR000731">
    <property type="entry name" value="SSD"/>
</dbReference>
<evidence type="ECO:0000256" key="3">
    <source>
        <dbReference type="ARBA" id="ARBA00022989"/>
    </source>
</evidence>
<dbReference type="Proteomes" id="UP000663882">
    <property type="component" value="Unassembled WGS sequence"/>
</dbReference>
<comment type="similarity">
    <text evidence="6">Belongs to the dispatched family.</text>
</comment>
<protein>
    <recommendedName>
        <fullName evidence="8">SSD domain-containing protein</fullName>
    </recommendedName>
</protein>
<feature type="transmembrane region" description="Helical" evidence="7">
    <location>
        <begin position="1253"/>
        <end position="1275"/>
    </location>
</feature>
<dbReference type="GO" id="GO:0007224">
    <property type="term" value="P:smoothened signaling pathway"/>
    <property type="evidence" value="ECO:0007669"/>
    <property type="project" value="TreeGrafter"/>
</dbReference>
<comment type="caution">
    <text evidence="9">The sequence shown here is derived from an EMBL/GenBank/DDBJ whole genome shotgun (WGS) entry which is preliminary data.</text>
</comment>
<feature type="transmembrane region" description="Helical" evidence="7">
    <location>
        <begin position="1282"/>
        <end position="1306"/>
    </location>
</feature>